<dbReference type="InterPro" id="IPR035992">
    <property type="entry name" value="Ricin_B-like_lectins"/>
</dbReference>
<dbReference type="InParanoid" id="E0VE59"/>
<reference evidence="6" key="2">
    <citation type="submission" date="2007-04" db="EMBL/GenBank/DDBJ databases">
        <title>The genome of the human body louse.</title>
        <authorList>
            <consortium name="The Human Body Louse Genome Consortium"/>
            <person name="Kirkness E."/>
            <person name="Walenz B."/>
            <person name="Hass B."/>
            <person name="Bruggner R."/>
            <person name="Strausberg R."/>
        </authorList>
    </citation>
    <scope>NUCLEOTIDE SEQUENCE</scope>
    <source>
        <strain evidence="6">USDA</strain>
    </source>
</reference>
<name>E0VE59_PEDHC</name>
<accession>E0VE59</accession>
<feature type="region of interest" description="Disordered" evidence="4">
    <location>
        <begin position="3402"/>
        <end position="3429"/>
    </location>
</feature>
<dbReference type="FunCoup" id="E0VE59">
    <property type="interactions" value="918"/>
</dbReference>
<dbReference type="SUPFAM" id="SSF50370">
    <property type="entry name" value="Ricin B-like lectins"/>
    <property type="match status" value="1"/>
</dbReference>
<dbReference type="InterPro" id="IPR009543">
    <property type="entry name" value="VPS13_VAB"/>
</dbReference>
<evidence type="ECO:0000256" key="4">
    <source>
        <dbReference type="SAM" id="MobiDB-lite"/>
    </source>
</evidence>
<dbReference type="CDD" id="cd14306">
    <property type="entry name" value="UBA_VP13D"/>
    <property type="match status" value="1"/>
</dbReference>
<dbReference type="EnsemblMetazoa" id="PHUM128480-RA">
    <property type="protein sequence ID" value="PHUM128480-PA"/>
    <property type="gene ID" value="PHUM128480"/>
</dbReference>
<feature type="compositionally biased region" description="Low complexity" evidence="4">
    <location>
        <begin position="1732"/>
        <end position="1741"/>
    </location>
</feature>
<dbReference type="InterPro" id="IPR026854">
    <property type="entry name" value="VPS13_N"/>
</dbReference>
<evidence type="ECO:0000313" key="7">
    <source>
        <dbReference type="EnsemblMetazoa" id="PHUM128480-PA"/>
    </source>
</evidence>
<dbReference type="STRING" id="121224.E0VE59"/>
<dbReference type="GeneID" id="8233968"/>
<dbReference type="GO" id="GO:0006869">
    <property type="term" value="P:lipid transport"/>
    <property type="evidence" value="ECO:0007669"/>
    <property type="project" value="UniProtKB-KW"/>
</dbReference>
<dbReference type="InterPro" id="IPR026847">
    <property type="entry name" value="VPS13"/>
</dbReference>
<evidence type="ECO:0000256" key="1">
    <source>
        <dbReference type="ARBA" id="ARBA00006545"/>
    </source>
</evidence>
<gene>
    <name evidence="7" type="primary">8233968</name>
    <name evidence="6" type="ORF">Phum_PHUM128480</name>
</gene>
<dbReference type="EMBL" id="AAZO01001499">
    <property type="status" value="NOT_ANNOTATED_CDS"/>
    <property type="molecule type" value="Genomic_DNA"/>
</dbReference>
<dbReference type="OMA" id="IEFVMDQ"/>
<sequence length="4150" mass="466278">MLEGLATWVLKYYLGKYVENLNTDQLSIGLLEGQVELENLPLKKEALRQAGLPIQINAGFIGKVKLQIPIRNIRTAPWVILIEKLYLVAGPINLDEWDEEAEIQALHEQKMNALDALEAQWRATIENQDQSYYASSYSSWLNFGTSIITNIVENLQLNITDVHLRYEDNMCIPDQCFTFGLAIDSLVAQSCNENWDPGFDSGPIGYKIVELCRFSIYWDDSTLSDLIAKKDDSDFMEFMGKVAYRGKHFVLNHVSGIARIKRNRSSEPLRSKSTPRIVCDVLFNEFPIRISDRQYSQMIHWLRGVAIISTRIKNHKFRPQVSVFEDPRAWWKYAYLAVLHQIRPHRYSLDILLKRIKDNVSYVKIFSKVLCSSNRSKSLTEEERETMVRIEYEFTFDELKILREIAMFRASPPPPPPSSNSKIVDSGKKNFLSTWFPQWWYSTSLTDSQTPEINTRLTSLDEDIIDVFAGSSDTTFLKRDVVFGHFNFSLKQGTINLCTAIFEHKKIHFRSIMELQFEKVLVGFEYRPRTNSYKTTLSLGSIYLKDRLTKETVFPISLRLLSHAISSPSGGTKSADETLFQLSYEIKPLNSNADYRILMKTQSLDIVYNPEAINWLTDFFTKPLHQTTNTNLRAAARKKYQAIKAATKNELIKNWEKILAGDLSNRKTWEIDLDISAPQIIFVEHFCDKNAVIVVVDFGHLHFSNCNNVNQKQLIKKESDDEEAYETPCSTPPGSGTSPTFFEPQSMKRSSLNELILHNKLYDRYELELSDMQVLVGKVRDNWKYAHLKGTSTLHVLDRFNISLQVERRIVHTTDPQFPSLTFFGNLPRLVVHVNEQKISALRAILSMMTDQGLPSPLRSSEPFVDNESEGKNETCQDENIFEDRMNEISKLIIMQFTVQHLALEVQSRNRSIAELQVSGVRAASTIRPFDTSVTLSVHSLLLVDALQTFGRDFELLVASHKHVVIDSLSGSIRDSEPTSPIPPGSPEPIENLISPNAFTQAVNHLQHKASPPQFNTGVTSPMYMPSNMVSSPVLHAVSPVIPDTEALISVELTFVSGSCPGHGGQPLQIAAIQFNNLDIIANQETIVELMGFVRRVFPASKTVPIRPSPVEKEIEKSKTESLSHQSLGDENFYSEQIPAKTEVTFDFHRLNVLLLRAVAKDGCLVGRKICTATMMQAKIKATVGDELTVEGSLGGIQIVDLTPEGMKHQRILSVGADPLGNDTMADLSAGLYSLSNFNSDKTAFGFSVKRSLQSDTQNGVDVKVRLASVWYTHSSLLVKELQSCATDFKQYLSNLARSIKSAATEMAIGLVHARAEALAQSLSMSGRLSASLYGGSNFDISSPKKRRRSFTQSAETLGNTPYTPYSPVDDDVLDSIEIRLDVVLDTPVIILPMSPTSDQVFVAHLGKITARNTHVEKPDCWSSKIEKYNIEIRDMNLYSVTMASNLTNVTLNMTGDTILPRPEKMYASCDGKPILHNTVIEIVTERQITSSMNRSWDFDLEPDWESNQVQINGCVVGPLKVSLTREQYNQLLETINNLFIKISDSTEPEVAPHATKLGDIQEEDNVDSMFGVSTLSLDPALRAKMLNSTSVGHSFKPSITNSSSSSSLALRVTFELPEFTIELLGELGCLVENSLVSISFRDFILTFDQTNSLINHLQMRLKSLVMEDLLVDENSKNRFLVVSSAAPEIRTSHTPFSQSCPNLANFQNIVISHNSLPDKLYEPMVIYESSSSGRRPISIPKVLDRRSKESEYPCTPPPSPRSRKSPADDMSSKENLVFINVTMVDKSAANYATQYESMNRIVTVDFNCLDVIANIESWVVVFDFFGIDKTPSKEKLQTYESEQKNLTNDEDSSKSTNVNSKLDLEVRSLTLVLIRPEYEVAKANISHLSIKTRNSGPRFIWEGRLGSMSLADLTPHGKLYRERFLTSGNQALHVHYVSYGNEEESRVKRQCDSELRIEMSSIFYVHTGRFLGEIYAYFDRFSQFQALMAAMRSSDSEKEKLKPSSRMLLEINAGSPVLLLPVSSTSPEVLVVDLGKLTVRNRFRKAGCEETLPFNAPEGTTTVSCLLDVMSLDLENMDLYAGIRHGISSSEQLENKTLEFGSIRITKEGPSLLPDKCHLKLQIDRNLDTHLSREVPDLSIKGTLAKLEASLDLSQYKLIRGLLTYNIGENLQDLSYTYQANEFFGNMLNQGNHNEPVWLVNSLHLDLVNVVVHLKQKHREGVPLACVNFIRSRLVVETFSDRSQDIDLVSAEILITDTRFADEPINKRCNVFTNILQPLTEKIDLDEGTVQAEVHHRRRKNYSKATVLLHNMRLMAVLDWWEIIRDFIMDNASAPIEQFVTKCPPVIDCDTIPFEFKLNITDSEIILVEDTSVLDSNAIILKSTTVISYRPNLLEKPLSCNLNRCEVFSCILGMEDETALSIIDPGIYDAVYTSADRTLEVQMQHLCVRLSYHDFRMLSQMLNSVPKQTYKARTQAATEQGSYPVNIRSHISKLHALGFSIDDCTKALQMSCGQLDEAALWLTQNAAHISNEKEFASDSRSAVSFKTVEVKLSCLSICVIDDCRDADVPLLELSMSQLSLKQEIDGPGSAKFLFTSDYYNRVLSGWEPFIEPWRCSARWEHLLTSGLLRNRLQIQIHSEELLSVNITSTLLELFSMVKDNWTEDYCNPCRNDNPTKPISGIVALRRRSPFVPFALKNDTGSVLWFTVLVKTSENLSDAVVLEQDNTWIKVFPNETVPFTFGGRGKVRHRDTHTVRVHQLAVRVDMWKPAAPVSVDKVGVYFRQAAPMPSDKVNLPAMRLIFAITLEGSARKLVTVRSGIVIKNCLSESVEVKLENTIISPDIWESIKCVQIVSGGSISVPVSHSFAQIWVRPLSSHNLNRYHGFSNAPLNWTKVKTPNEIVHEAHQCPSSRDRSYRFVASIQRENFPGYLVSPWPQPGHRIVLLSPLTITNLLPCDLHYSIKEANVRGHIKPGVSAAIHEVDCDHKFEIHFHIENFPKYGVLLVPSPVTSVTCRLKLHDESGRRLDLNAGIHVNKNAEMSINIWAPYWIINKTSMPLVFKQEGTSNETAGQFTENEIARVVTPLLFSLSDPDASPTIQARVGALCHPDRNPQWCQHFHLQVGAQVRQLRVSQRDHRPDIVYAIGINIRPGKGRHRNTNIVTLSPRFQLHNKSSYKLQFAQKCLATTLNDPGAAATYATAVKDCSLAWHWPRLDKELLLCIRLLEVKNCLWSGGFGIDNEDSLHVNVRDKNSKMHFLRVEVVLQAATYFVVFTDADSMPPPIRINNFSQVPIQFFQTGTSVESLQSIVRPQASVDYAWDEPLGPSNLTLIAPGGASATYDINSTVDDSSISLTYENFIYIAFTATFNRANNDCSDSSQQLVLDCVDEYRVILSRKQHGARSQLWRMTSEGQLQHEGSSPPRDPRSKASDYSDKTLVLDIEGTAPQPMQCIALVLRRRDKRRISTQKWRFTEDGRLCCAHKNMCVQAKDGFFGLRQGNEVVLGPSSEITSNTYSNNVPIEQAISRMKMRPGSGCLSVFISSDGPTRVLKVIDPIDAKINSMVEKQWNSLTSPGVMFSDVNTCRDCNELQLTIDLKAGFGISIVSRKPQEELLFLHLKGILLDTVKTPSHVTFDCTIQDVQCDNQLFEPQCPVVLYVTRGLREDEPKKHLPAVQISSHMQTSTKSNAYIFEHLIITVKNLSLKIEEKLMLKLYAMFGGNPSNVETEDAEESDFETQRMVMEATSVHATRYYFGVLKLEPSTIRLSVFTSAKLPPVLQSLKRKLHLTLIKFEDATVELEPFIKKHPFETAQFLFNSILKHFIQELKWQAAFILGSVDFLGSPLGLMNDVTEGFSGLLNEGNVGALFKNVAHGLSNSTAKVTESLSDGLGRVILDDTHEQTRQRIRKLHSGSSSEHIVAGLKGLGFGIYGGMTSVFTQTYEGAASEGIQGLIAGFGKGLVGTVTKPVVGILDLATETASAVRDYSRSSLKSAPPRFRLPRCVVGPGGLLPHFSAKQSQGQEFLYKINERNYSELLLSYEILRSASEDLRILISSDCIRIFTITGLAVVLEVSLNNFYHSQPLSLGEKHTNNILHYIELTIRADVVSGQETIKKPLVRCDTQEIAISVSEKINYSKALFEERSQTVISSQDIPYD</sequence>
<evidence type="ECO:0000256" key="2">
    <source>
        <dbReference type="ARBA" id="ARBA00022448"/>
    </source>
</evidence>
<reference evidence="7" key="3">
    <citation type="submission" date="2021-02" db="UniProtKB">
        <authorList>
            <consortium name="EnsemblMetazoa"/>
        </authorList>
    </citation>
    <scope>IDENTIFICATION</scope>
    <source>
        <strain evidence="7">USDA</strain>
    </source>
</reference>
<feature type="domain" description="UBA" evidence="5">
    <location>
        <begin position="2485"/>
        <end position="2526"/>
    </location>
</feature>
<dbReference type="GO" id="GO:0006623">
    <property type="term" value="P:protein targeting to vacuole"/>
    <property type="evidence" value="ECO:0007669"/>
    <property type="project" value="TreeGrafter"/>
</dbReference>
<dbReference type="CTD" id="8233968"/>
<evidence type="ECO:0000256" key="3">
    <source>
        <dbReference type="ARBA" id="ARBA00023055"/>
    </source>
</evidence>
<feature type="region of interest" description="Disordered" evidence="4">
    <location>
        <begin position="1732"/>
        <end position="1770"/>
    </location>
</feature>
<dbReference type="GO" id="GO:0045053">
    <property type="term" value="P:protein retention in Golgi apparatus"/>
    <property type="evidence" value="ECO:0007669"/>
    <property type="project" value="TreeGrafter"/>
</dbReference>
<dbReference type="EMBL" id="DS235088">
    <property type="protein sequence ID" value="EEB11665.1"/>
    <property type="molecule type" value="Genomic_DNA"/>
</dbReference>
<keyword evidence="8" id="KW-1185">Reference proteome</keyword>
<dbReference type="InterPro" id="IPR015940">
    <property type="entry name" value="UBA"/>
</dbReference>
<evidence type="ECO:0000313" key="8">
    <source>
        <dbReference type="Proteomes" id="UP000009046"/>
    </source>
</evidence>
<dbReference type="PANTHER" id="PTHR16166:SF141">
    <property type="entry name" value="INTERMEMBRANE LIPID TRANSFER PROTEIN VPS13D"/>
    <property type="match status" value="1"/>
</dbReference>
<dbReference type="SUPFAM" id="SSF46934">
    <property type="entry name" value="UBA-like"/>
    <property type="match status" value="1"/>
</dbReference>
<dbReference type="HOGENOM" id="CLU_000131_0_0_1"/>
<dbReference type="Pfam" id="PF12624">
    <property type="entry name" value="VPS13_N"/>
    <property type="match status" value="1"/>
</dbReference>
<dbReference type="InterPro" id="IPR041969">
    <property type="entry name" value="VP13D_UBA"/>
</dbReference>
<dbReference type="Proteomes" id="UP000009046">
    <property type="component" value="Unassembled WGS sequence"/>
</dbReference>
<dbReference type="Gene3D" id="2.80.10.50">
    <property type="match status" value="1"/>
</dbReference>
<evidence type="ECO:0000259" key="5">
    <source>
        <dbReference type="PROSITE" id="PS50030"/>
    </source>
</evidence>
<feature type="compositionally biased region" description="Polar residues" evidence="4">
    <location>
        <begin position="3404"/>
        <end position="3416"/>
    </location>
</feature>
<dbReference type="PANTHER" id="PTHR16166">
    <property type="entry name" value="VACUOLAR PROTEIN SORTING-ASSOCIATED PROTEIN VPS13"/>
    <property type="match status" value="1"/>
</dbReference>
<dbReference type="CDD" id="cd23453">
    <property type="entry name" value="beta-trefoil_Ricin_VPS13D"/>
    <property type="match status" value="1"/>
</dbReference>
<proteinExistence type="inferred from homology"/>
<feature type="compositionally biased region" description="Basic and acidic residues" evidence="4">
    <location>
        <begin position="1743"/>
        <end position="1752"/>
    </location>
</feature>
<organism>
    <name type="scientific">Pediculus humanus subsp. corporis</name>
    <name type="common">Body louse</name>
    <dbReference type="NCBI Taxonomy" id="121224"/>
    <lineage>
        <taxon>Eukaryota</taxon>
        <taxon>Metazoa</taxon>
        <taxon>Ecdysozoa</taxon>
        <taxon>Arthropoda</taxon>
        <taxon>Hexapoda</taxon>
        <taxon>Insecta</taxon>
        <taxon>Pterygota</taxon>
        <taxon>Neoptera</taxon>
        <taxon>Paraneoptera</taxon>
        <taxon>Psocodea</taxon>
        <taxon>Troctomorpha</taxon>
        <taxon>Phthiraptera</taxon>
        <taxon>Anoplura</taxon>
        <taxon>Pediculidae</taxon>
        <taxon>Pediculus</taxon>
    </lineage>
</organism>
<keyword evidence="2" id="KW-0813">Transport</keyword>
<dbReference type="eggNOG" id="KOG1809">
    <property type="taxonomic scope" value="Eukaryota"/>
</dbReference>
<dbReference type="PROSITE" id="PS50030">
    <property type="entry name" value="UBA"/>
    <property type="match status" value="1"/>
</dbReference>
<keyword evidence="3" id="KW-0445">Lipid transport</keyword>
<dbReference type="VEuPathDB" id="VectorBase:PHUM128480"/>
<dbReference type="OrthoDB" id="272810at2759"/>
<dbReference type="Pfam" id="PF25036">
    <property type="entry name" value="VPS13_VAB"/>
    <property type="match status" value="1"/>
</dbReference>
<dbReference type="Pfam" id="PF25033">
    <property type="entry name" value="VPS13_M"/>
    <property type="match status" value="1"/>
</dbReference>
<dbReference type="GO" id="GO:0007005">
    <property type="term" value="P:mitochondrion organization"/>
    <property type="evidence" value="ECO:0007669"/>
    <property type="project" value="TreeGrafter"/>
</dbReference>
<dbReference type="KEGG" id="phu:Phum_PHUM128480"/>
<dbReference type="RefSeq" id="XP_002424403.1">
    <property type="nucleotide sequence ID" value="XM_002424358.1"/>
</dbReference>
<comment type="similarity">
    <text evidence="1">Belongs to the VPS13 family.</text>
</comment>
<dbReference type="PROSITE" id="PS50231">
    <property type="entry name" value="RICIN_B_LECTIN"/>
    <property type="match status" value="1"/>
</dbReference>
<protein>
    <recommendedName>
        <fullName evidence="5">UBA domain-containing protein</fullName>
    </recommendedName>
</protein>
<evidence type="ECO:0000313" key="6">
    <source>
        <dbReference type="EMBL" id="EEB11665.1"/>
    </source>
</evidence>
<dbReference type="InterPro" id="IPR009060">
    <property type="entry name" value="UBA-like_sf"/>
</dbReference>
<reference evidence="6" key="1">
    <citation type="submission" date="2007-04" db="EMBL/GenBank/DDBJ databases">
        <title>Annotation of Pediculus humanus corporis strain USDA.</title>
        <authorList>
            <person name="Kirkness E."/>
            <person name="Hannick L."/>
            <person name="Hass B."/>
            <person name="Bruggner R."/>
            <person name="Lawson D."/>
            <person name="Bidwell S."/>
            <person name="Joardar V."/>
            <person name="Caler E."/>
            <person name="Walenz B."/>
            <person name="Inman J."/>
            <person name="Schobel S."/>
            <person name="Galinsky K."/>
            <person name="Amedeo P."/>
            <person name="Strausberg R."/>
        </authorList>
    </citation>
    <scope>NUCLEOTIDE SEQUENCE</scope>
    <source>
        <strain evidence="6">USDA</strain>
    </source>
</reference>
<dbReference type="InterPro" id="IPR056747">
    <property type="entry name" value="VPS13-like_M"/>
</dbReference>
<dbReference type="eggNOG" id="KOG1796">
    <property type="taxonomic scope" value="Eukaryota"/>
</dbReference>